<reference evidence="1 2" key="1">
    <citation type="journal article" date="2018" name="Science">
        <title>The opium poppy genome and morphinan production.</title>
        <authorList>
            <person name="Guo L."/>
            <person name="Winzer T."/>
            <person name="Yang X."/>
            <person name="Li Y."/>
            <person name="Ning Z."/>
            <person name="He Z."/>
            <person name="Teodor R."/>
            <person name="Lu Y."/>
            <person name="Bowser T.A."/>
            <person name="Graham I.A."/>
            <person name="Ye K."/>
        </authorList>
    </citation>
    <scope>NUCLEOTIDE SEQUENCE [LARGE SCALE GENOMIC DNA]</scope>
    <source>
        <strain evidence="2">cv. HN1</strain>
        <tissue evidence="1">Leaves</tissue>
    </source>
</reference>
<sequence>MDKILLHGCLTLVQLQWRLNSTWISNKRNQELIKELSTPTQIPKTFKFLKSILKTLLLNAKRVSGNNIGHTRGTQNIMQS</sequence>
<gene>
    <name evidence="1" type="ORF">C5167_045062</name>
</gene>
<dbReference type="AlphaFoldDB" id="A0A4Y7LC62"/>
<name>A0A4Y7LC62_PAPSO</name>
<proteinExistence type="predicted"/>
<keyword evidence="2" id="KW-1185">Reference proteome</keyword>
<protein>
    <submittedName>
        <fullName evidence="1">Uncharacterized protein</fullName>
    </submittedName>
</protein>
<feature type="non-terminal residue" evidence="1">
    <location>
        <position position="80"/>
    </location>
</feature>
<dbReference type="Proteomes" id="UP000316621">
    <property type="component" value="Chromosome 11"/>
</dbReference>
<dbReference type="Gramene" id="RZC82272">
    <property type="protein sequence ID" value="RZC82272"/>
    <property type="gene ID" value="C5167_045062"/>
</dbReference>
<evidence type="ECO:0000313" key="2">
    <source>
        <dbReference type="Proteomes" id="UP000316621"/>
    </source>
</evidence>
<organism evidence="1 2">
    <name type="scientific">Papaver somniferum</name>
    <name type="common">Opium poppy</name>
    <dbReference type="NCBI Taxonomy" id="3469"/>
    <lineage>
        <taxon>Eukaryota</taxon>
        <taxon>Viridiplantae</taxon>
        <taxon>Streptophyta</taxon>
        <taxon>Embryophyta</taxon>
        <taxon>Tracheophyta</taxon>
        <taxon>Spermatophyta</taxon>
        <taxon>Magnoliopsida</taxon>
        <taxon>Ranunculales</taxon>
        <taxon>Papaveraceae</taxon>
        <taxon>Papaveroideae</taxon>
        <taxon>Papaver</taxon>
    </lineage>
</organism>
<dbReference type="EMBL" id="CM010725">
    <property type="protein sequence ID" value="RZC82272.1"/>
    <property type="molecule type" value="Genomic_DNA"/>
</dbReference>
<accession>A0A4Y7LC62</accession>
<evidence type="ECO:0000313" key="1">
    <source>
        <dbReference type="EMBL" id="RZC82272.1"/>
    </source>
</evidence>